<proteinExistence type="predicted"/>
<accession>Q8YGE5</accession>
<name>Q8YGE5_BRUME</name>
<dbReference type="EMBL" id="AE008917">
    <property type="protein sequence ID" value="AAL52395.1"/>
    <property type="molecule type" value="Genomic_DNA"/>
</dbReference>
<dbReference type="PROSITE" id="PS51257">
    <property type="entry name" value="PROKAR_LIPOPROTEIN"/>
    <property type="match status" value="1"/>
</dbReference>
<keyword evidence="3" id="KW-1185">Reference proteome</keyword>
<evidence type="ECO:0000313" key="3">
    <source>
        <dbReference type="Proteomes" id="UP000000419"/>
    </source>
</evidence>
<reference evidence="2 3" key="1">
    <citation type="journal article" date="2002" name="Proc. Natl. Acad. Sci. U.S.A.">
        <title>The genome sequence of the facultative intracellular pathogen Brucella melitensis.</title>
        <authorList>
            <person name="DelVecchio V.G."/>
            <person name="Kapatral V."/>
            <person name="Redkar R.J."/>
            <person name="Patra G."/>
            <person name="Mujer C."/>
            <person name="Los T."/>
            <person name="Ivanova N."/>
            <person name="Anderson I."/>
            <person name="Bhattacharyya A."/>
            <person name="Lykidis A."/>
            <person name="Reznik G."/>
            <person name="Jablonski L."/>
            <person name="Larsen N."/>
            <person name="D'Souza M."/>
            <person name="Bernal A."/>
            <person name="Mazur M."/>
            <person name="Goltsman E."/>
            <person name="Selkov E."/>
            <person name="Elzer P.H."/>
            <person name="Hagius S."/>
            <person name="O'Callaghan D."/>
            <person name="Letesson J.J."/>
            <person name="Haselkorn R."/>
            <person name="Kyrpides N."/>
            <person name="Overbeek R."/>
        </authorList>
    </citation>
    <scope>NUCLEOTIDE SEQUENCE [LARGE SCALE GENOMIC DNA]</scope>
    <source>
        <strain evidence="3">ATCC 23456 / CCUG 17765 / NCTC 10094 / 16M</strain>
    </source>
</reference>
<dbReference type="eggNOG" id="ENOG5033CMS">
    <property type="taxonomic scope" value="Bacteria"/>
</dbReference>
<sequence length="89" mass="9173">MLTRRVVMRKMALGLVALMALSGCTTTEKDVSIGTAGGAIIGGIAGGGRGALIGAGAGALGGLLVRELRSGKCEYRDRHGRIYVARCRR</sequence>
<organism evidence="2 3">
    <name type="scientific">Brucella melitensis biotype 1 (strain ATCC 23456 / CCUG 17765 / NCTC 10094 / 16M)</name>
    <dbReference type="NCBI Taxonomy" id="224914"/>
    <lineage>
        <taxon>Bacteria</taxon>
        <taxon>Pseudomonadati</taxon>
        <taxon>Pseudomonadota</taxon>
        <taxon>Alphaproteobacteria</taxon>
        <taxon>Hyphomicrobiales</taxon>
        <taxon>Brucellaceae</taxon>
        <taxon>Brucella/Ochrobactrum group</taxon>
        <taxon>Brucella</taxon>
    </lineage>
</organism>
<evidence type="ECO:0000259" key="1">
    <source>
        <dbReference type="Pfam" id="PF13441"/>
    </source>
</evidence>
<dbReference type="InterPro" id="IPR027367">
    <property type="entry name" value="Gly-zipper_YMGG"/>
</dbReference>
<feature type="domain" description="YMGG-like Gly-zipper" evidence="1">
    <location>
        <begin position="27"/>
        <end position="65"/>
    </location>
</feature>
<gene>
    <name evidence="2" type="ordered locus">BMEI1214</name>
</gene>
<dbReference type="PIR" id="AH3403">
    <property type="entry name" value="AH3403"/>
</dbReference>
<dbReference type="KEGG" id="bme:BMEI1214"/>
<dbReference type="AlphaFoldDB" id="Q8YGE5"/>
<dbReference type="Pfam" id="PF13441">
    <property type="entry name" value="Gly-zipper_YMGG"/>
    <property type="match status" value="1"/>
</dbReference>
<protein>
    <recommendedName>
        <fullName evidence="1">YMGG-like Gly-zipper domain-containing protein</fullName>
    </recommendedName>
</protein>
<dbReference type="Proteomes" id="UP000000419">
    <property type="component" value="Chromosome I"/>
</dbReference>
<evidence type="ECO:0000313" key="2">
    <source>
        <dbReference type="EMBL" id="AAL52395.1"/>
    </source>
</evidence>